<accession>U4LKK4</accession>
<evidence type="ECO:0000313" key="4">
    <source>
        <dbReference type="EMBL" id="CCX29890.1"/>
    </source>
</evidence>
<dbReference type="EMBL" id="HF935393">
    <property type="protein sequence ID" value="CCX29890.1"/>
    <property type="molecule type" value="Genomic_DNA"/>
</dbReference>
<evidence type="ECO:0000256" key="2">
    <source>
        <dbReference type="SAM" id="Phobius"/>
    </source>
</evidence>
<gene>
    <name evidence="4" type="ORF">PCON_07687</name>
</gene>
<keyword evidence="2" id="KW-0812">Transmembrane</keyword>
<protein>
    <submittedName>
        <fullName evidence="4">Uncharacterized protein</fullName>
    </submittedName>
</protein>
<dbReference type="Proteomes" id="UP000018144">
    <property type="component" value="Unassembled WGS sequence"/>
</dbReference>
<feature type="transmembrane region" description="Helical" evidence="2">
    <location>
        <begin position="329"/>
        <end position="345"/>
    </location>
</feature>
<evidence type="ECO:0000313" key="5">
    <source>
        <dbReference type="Proteomes" id="UP000018144"/>
    </source>
</evidence>
<reference evidence="4 5" key="1">
    <citation type="journal article" date="2013" name="PLoS Genet.">
        <title>The genome and development-dependent transcriptomes of Pyronema confluens: a window into fungal evolution.</title>
        <authorList>
            <person name="Traeger S."/>
            <person name="Altegoer F."/>
            <person name="Freitag M."/>
            <person name="Gabaldon T."/>
            <person name="Kempken F."/>
            <person name="Kumar A."/>
            <person name="Marcet-Houben M."/>
            <person name="Poggeler S."/>
            <person name="Stajich J.E."/>
            <person name="Nowrousian M."/>
        </authorList>
    </citation>
    <scope>NUCLEOTIDE SEQUENCE [LARGE SCALE GENOMIC DNA]</scope>
    <source>
        <strain evidence="5">CBS 100304</strain>
        <tissue evidence="4">Vegetative mycelium</tissue>
    </source>
</reference>
<keyword evidence="2" id="KW-1133">Transmembrane helix</keyword>
<keyword evidence="2" id="KW-0472">Membrane</keyword>
<keyword evidence="5" id="KW-1185">Reference proteome</keyword>
<dbReference type="OrthoDB" id="5428448at2759"/>
<evidence type="ECO:0000256" key="1">
    <source>
        <dbReference type="SAM" id="MobiDB-lite"/>
    </source>
</evidence>
<proteinExistence type="predicted"/>
<evidence type="ECO:0000256" key="3">
    <source>
        <dbReference type="SAM" id="SignalP"/>
    </source>
</evidence>
<feature type="signal peptide" evidence="3">
    <location>
        <begin position="1"/>
        <end position="19"/>
    </location>
</feature>
<feature type="chain" id="PRO_5004651517" evidence="3">
    <location>
        <begin position="20"/>
        <end position="346"/>
    </location>
</feature>
<sequence length="346" mass="37308">MRFPIFLSVFIAAAATADSAAEDKFRVLSTNEEFTANPDTLNLSAPNPHQPGAEPVLKRSTNPRDIFARAICYAPNTYCGTGCCPSSASWCCENTSCMDATTSVCCKGGKQCLTGQDCCMNGCCNAGTYCVQNLRTLAYSCRAYLGSNPSVSSSITTRVTASITRTLIPTQTSITDTPRLLECTNKSHLPCPDQKFCCPSLSYCYYDPFGKAMCWEGLGYYTYWWYYSWSYSYGVRWYRTTTSVDLYEAQLEHRTEVPRLSTAVPTREPDTGSAVPSPTGEVVGTAEMPMDTATATSTGPTRRTGAVATKTATGALSRGARNEVGGKGWLAWGLAVVGVGVGIGFM</sequence>
<organism evidence="4 5">
    <name type="scientific">Pyronema omphalodes (strain CBS 100304)</name>
    <name type="common">Pyronema confluens</name>
    <dbReference type="NCBI Taxonomy" id="1076935"/>
    <lineage>
        <taxon>Eukaryota</taxon>
        <taxon>Fungi</taxon>
        <taxon>Dikarya</taxon>
        <taxon>Ascomycota</taxon>
        <taxon>Pezizomycotina</taxon>
        <taxon>Pezizomycetes</taxon>
        <taxon>Pezizales</taxon>
        <taxon>Pyronemataceae</taxon>
        <taxon>Pyronema</taxon>
    </lineage>
</organism>
<feature type="region of interest" description="Disordered" evidence="1">
    <location>
        <begin position="263"/>
        <end position="284"/>
    </location>
</feature>
<keyword evidence="3" id="KW-0732">Signal</keyword>
<name>U4LKK4_PYROM</name>
<dbReference type="AlphaFoldDB" id="U4LKK4"/>